<evidence type="ECO:0000256" key="1">
    <source>
        <dbReference type="SAM" id="MobiDB-lite"/>
    </source>
</evidence>
<dbReference type="AlphaFoldDB" id="A0A182WN90"/>
<feature type="chain" id="PRO_5008141642" evidence="2">
    <location>
        <begin position="20"/>
        <end position="66"/>
    </location>
</feature>
<protein>
    <submittedName>
        <fullName evidence="3">Uncharacterized protein</fullName>
    </submittedName>
</protein>
<evidence type="ECO:0000313" key="3">
    <source>
        <dbReference type="EnsemblMetazoa" id="AMIN014188-PA"/>
    </source>
</evidence>
<keyword evidence="2" id="KW-0732">Signal</keyword>
<keyword evidence="4" id="KW-1185">Reference proteome</keyword>
<proteinExistence type="predicted"/>
<evidence type="ECO:0000313" key="4">
    <source>
        <dbReference type="Proteomes" id="UP000075920"/>
    </source>
</evidence>
<dbReference type="Proteomes" id="UP000075920">
    <property type="component" value="Unassembled WGS sequence"/>
</dbReference>
<reference evidence="3" key="2">
    <citation type="submission" date="2020-05" db="UniProtKB">
        <authorList>
            <consortium name="EnsemblMetazoa"/>
        </authorList>
    </citation>
    <scope>IDENTIFICATION</scope>
    <source>
        <strain evidence="3">MINIMUS1</strain>
    </source>
</reference>
<evidence type="ECO:0000256" key="2">
    <source>
        <dbReference type="SAM" id="SignalP"/>
    </source>
</evidence>
<organism evidence="3 4">
    <name type="scientific">Anopheles minimus</name>
    <dbReference type="NCBI Taxonomy" id="112268"/>
    <lineage>
        <taxon>Eukaryota</taxon>
        <taxon>Metazoa</taxon>
        <taxon>Ecdysozoa</taxon>
        <taxon>Arthropoda</taxon>
        <taxon>Hexapoda</taxon>
        <taxon>Insecta</taxon>
        <taxon>Pterygota</taxon>
        <taxon>Neoptera</taxon>
        <taxon>Endopterygota</taxon>
        <taxon>Diptera</taxon>
        <taxon>Nematocera</taxon>
        <taxon>Culicoidea</taxon>
        <taxon>Culicidae</taxon>
        <taxon>Anophelinae</taxon>
        <taxon>Anopheles</taxon>
    </lineage>
</organism>
<sequence>MKRVLFLICVVLLVNAAQATNVDHTGMSNPNEHHEPVTSTMSPLRQRDIPVTQPLTHTVIDDFKRS</sequence>
<name>A0A182WN90_9DIPT</name>
<reference evidence="4" key="1">
    <citation type="submission" date="2013-03" db="EMBL/GenBank/DDBJ databases">
        <title>The Genome Sequence of Anopheles minimus MINIMUS1.</title>
        <authorList>
            <consortium name="The Broad Institute Genomics Platform"/>
            <person name="Neafsey D.E."/>
            <person name="Walton C."/>
            <person name="Walker B."/>
            <person name="Young S.K."/>
            <person name="Zeng Q."/>
            <person name="Gargeya S."/>
            <person name="Fitzgerald M."/>
            <person name="Haas B."/>
            <person name="Abouelleil A."/>
            <person name="Allen A.W."/>
            <person name="Alvarado L."/>
            <person name="Arachchi H.M."/>
            <person name="Berlin A.M."/>
            <person name="Chapman S.B."/>
            <person name="Gainer-Dewar J."/>
            <person name="Goldberg J."/>
            <person name="Griggs A."/>
            <person name="Gujja S."/>
            <person name="Hansen M."/>
            <person name="Howarth C."/>
            <person name="Imamovic A."/>
            <person name="Ireland A."/>
            <person name="Larimer J."/>
            <person name="McCowan C."/>
            <person name="Murphy C."/>
            <person name="Pearson M."/>
            <person name="Poon T.W."/>
            <person name="Priest M."/>
            <person name="Roberts A."/>
            <person name="Saif S."/>
            <person name="Shea T."/>
            <person name="Sisk P."/>
            <person name="Sykes S."/>
            <person name="Wortman J."/>
            <person name="Nusbaum C."/>
            <person name="Birren B."/>
        </authorList>
    </citation>
    <scope>NUCLEOTIDE SEQUENCE [LARGE SCALE GENOMIC DNA]</scope>
    <source>
        <strain evidence="4">MINIMUS1</strain>
    </source>
</reference>
<dbReference type="EnsemblMetazoa" id="AMIN014188-RA">
    <property type="protein sequence ID" value="AMIN014188-PA"/>
    <property type="gene ID" value="AMIN014188"/>
</dbReference>
<feature type="signal peptide" evidence="2">
    <location>
        <begin position="1"/>
        <end position="19"/>
    </location>
</feature>
<accession>A0A182WN90</accession>
<dbReference type="VEuPathDB" id="VectorBase:AMIN014188"/>
<feature type="region of interest" description="Disordered" evidence="1">
    <location>
        <begin position="22"/>
        <end position="51"/>
    </location>
</feature>